<dbReference type="InterPro" id="IPR018357">
    <property type="entry name" value="Hexapep_transf_CS"/>
</dbReference>
<keyword evidence="2" id="KW-0808">Transferase</keyword>
<dbReference type="InterPro" id="IPR001451">
    <property type="entry name" value="Hexapep"/>
</dbReference>
<sequence length="228" mass="24990">MKNKQFTNKGIMIVKGILQEDETVHGKDFTLFYGDMRKAKETIRKKQAVILYEQVECVHSFFGLLDKLSQPARIEYGAVIREGVRLKEDAVILMGAIVNKDAMIGKRTMIDMNAVIGSGAQIGDDVHVGAGAVIAGMMEPACTTPVIIEDGVFIGANAVVAEGVRIGHHAIIGAGSVVLHDVEARAVMIKAPAEKIRERTVDDEQRLCINQTLRKKEVGDHFFDETMD</sequence>
<dbReference type="InterPro" id="IPR050179">
    <property type="entry name" value="Trans_hexapeptide_repeat"/>
</dbReference>
<evidence type="ECO:0000256" key="4">
    <source>
        <dbReference type="ARBA" id="ARBA00022915"/>
    </source>
</evidence>
<dbReference type="PANTHER" id="PTHR43300">
    <property type="entry name" value="ACETYLTRANSFERASE"/>
    <property type="match status" value="1"/>
</dbReference>
<evidence type="ECO:0000256" key="3">
    <source>
        <dbReference type="ARBA" id="ARBA00022737"/>
    </source>
</evidence>
<comment type="caution">
    <text evidence="6">The sequence shown here is derived from an EMBL/GenBank/DDBJ whole genome shotgun (WGS) entry which is preliminary data.</text>
</comment>
<keyword evidence="7" id="KW-1185">Reference proteome</keyword>
<evidence type="ECO:0000313" key="7">
    <source>
        <dbReference type="Proteomes" id="UP001524435"/>
    </source>
</evidence>
<evidence type="ECO:0000313" key="6">
    <source>
        <dbReference type="EMBL" id="MCQ5120959.1"/>
    </source>
</evidence>
<keyword evidence="3" id="KW-0677">Repeat</keyword>
<protein>
    <submittedName>
        <fullName evidence="6">2,3,4,5-tetrahydropyridine-2,6-dicarboxylate N-acetyltransferase</fullName>
    </submittedName>
</protein>
<organism evidence="6 7">
    <name type="scientific">Massilicoli timonensis</name>
    <dbReference type="NCBI Taxonomy" id="2015901"/>
    <lineage>
        <taxon>Bacteria</taxon>
        <taxon>Bacillati</taxon>
        <taxon>Bacillota</taxon>
        <taxon>Erysipelotrichia</taxon>
        <taxon>Erysipelotrichales</taxon>
        <taxon>Erysipelotrichaceae</taxon>
        <taxon>Massilicoli</taxon>
    </lineage>
</organism>
<keyword evidence="5" id="KW-0457">Lysine biosynthesis</keyword>
<dbReference type="Proteomes" id="UP001524435">
    <property type="component" value="Unassembled WGS sequence"/>
</dbReference>
<dbReference type="EMBL" id="JANGCH010000002">
    <property type="protein sequence ID" value="MCQ5120959.1"/>
    <property type="molecule type" value="Genomic_DNA"/>
</dbReference>
<evidence type="ECO:0000256" key="5">
    <source>
        <dbReference type="ARBA" id="ARBA00023154"/>
    </source>
</evidence>
<dbReference type="Gene3D" id="2.160.10.10">
    <property type="entry name" value="Hexapeptide repeat proteins"/>
    <property type="match status" value="1"/>
</dbReference>
<dbReference type="Pfam" id="PF14602">
    <property type="entry name" value="Hexapep_2"/>
    <property type="match status" value="1"/>
</dbReference>
<accession>A0ABT1SID5</accession>
<dbReference type="SUPFAM" id="SSF51161">
    <property type="entry name" value="Trimeric LpxA-like enzymes"/>
    <property type="match status" value="1"/>
</dbReference>
<dbReference type="Pfam" id="PF00132">
    <property type="entry name" value="Hexapep"/>
    <property type="match status" value="1"/>
</dbReference>
<evidence type="ECO:0000256" key="2">
    <source>
        <dbReference type="ARBA" id="ARBA00022679"/>
    </source>
</evidence>
<name>A0ABT1SID5_9FIRM</name>
<reference evidence="6 7" key="1">
    <citation type="submission" date="2022-06" db="EMBL/GenBank/DDBJ databases">
        <title>Isolation of gut microbiota from human fecal samples.</title>
        <authorList>
            <person name="Pamer E.G."/>
            <person name="Barat B."/>
            <person name="Waligurski E."/>
            <person name="Medina S."/>
            <person name="Paddock L."/>
            <person name="Mostad J."/>
        </authorList>
    </citation>
    <scope>NUCLEOTIDE SEQUENCE [LARGE SCALE GENOMIC DNA]</scope>
    <source>
        <strain evidence="6 7">DFI.6.1</strain>
    </source>
</reference>
<dbReference type="RefSeq" id="WP_178199964.1">
    <property type="nucleotide sequence ID" value="NZ_CANTYB010000046.1"/>
</dbReference>
<keyword evidence="1" id="KW-0028">Amino-acid biosynthesis</keyword>
<dbReference type="PROSITE" id="PS00101">
    <property type="entry name" value="HEXAPEP_TRANSFERASES"/>
    <property type="match status" value="1"/>
</dbReference>
<keyword evidence="4" id="KW-0220">Diaminopimelate biosynthesis</keyword>
<proteinExistence type="predicted"/>
<gene>
    <name evidence="6" type="ORF">NE663_01630</name>
</gene>
<dbReference type="InterPro" id="IPR011004">
    <property type="entry name" value="Trimer_LpxA-like_sf"/>
</dbReference>
<evidence type="ECO:0000256" key="1">
    <source>
        <dbReference type="ARBA" id="ARBA00022605"/>
    </source>
</evidence>
<dbReference type="PANTHER" id="PTHR43300:SF10">
    <property type="entry name" value="2,3,4,5-TETRAHYDROPYRIDINE-2,6-DICARBOXYLATE N-ACETYLTRANSFERASE"/>
    <property type="match status" value="1"/>
</dbReference>